<accession>A0A1F7XYS7</accession>
<reference evidence="1 2" key="1">
    <citation type="journal article" date="2016" name="Nat. Commun.">
        <title>Thousands of microbial genomes shed light on interconnected biogeochemical processes in an aquifer system.</title>
        <authorList>
            <person name="Anantharaman K."/>
            <person name="Brown C.T."/>
            <person name="Hug L.A."/>
            <person name="Sharon I."/>
            <person name="Castelle C.J."/>
            <person name="Probst A.J."/>
            <person name="Thomas B.C."/>
            <person name="Singh A."/>
            <person name="Wilkins M.J."/>
            <person name="Karaoz U."/>
            <person name="Brodie E.L."/>
            <person name="Williams K.H."/>
            <person name="Hubbard S.S."/>
            <person name="Banfield J.F."/>
        </authorList>
    </citation>
    <scope>NUCLEOTIDE SEQUENCE [LARGE SCALE GENOMIC DNA]</scope>
</reference>
<evidence type="ECO:0000313" key="2">
    <source>
        <dbReference type="Proteomes" id="UP000176741"/>
    </source>
</evidence>
<name>A0A1F7XYS7_9BACT</name>
<gene>
    <name evidence="1" type="ORF">A2771_03440</name>
</gene>
<dbReference type="EMBL" id="MGGD01000041">
    <property type="protein sequence ID" value="OGM20204.1"/>
    <property type="molecule type" value="Genomic_DNA"/>
</dbReference>
<organism evidence="1 2">
    <name type="scientific">Candidatus Woesebacteria bacterium RIFCSPHIGHO2_01_FULL_38_26b</name>
    <dbReference type="NCBI Taxonomy" id="1802491"/>
    <lineage>
        <taxon>Bacteria</taxon>
        <taxon>Candidatus Woeseibacteriota</taxon>
    </lineage>
</organism>
<dbReference type="AlphaFoldDB" id="A0A1F7XYS7"/>
<protein>
    <submittedName>
        <fullName evidence="1">Uncharacterized protein</fullName>
    </submittedName>
</protein>
<proteinExistence type="predicted"/>
<sequence length="297" mass="34031">MTLEIYTNNYKQLNAEDYLSLEDPDRKVIQTGNIIQEYDKFRSRYEGKDTLSLFDKLITPFLEEEVELDTSRIKLSAVERDTDCGNKAAEVVNFAYNSRYVRNGGEVVDMATDNLDFDGNSKIIIAKQQVGGEGVVLATFRVVYGSELDVFKLFEAEFPNEWPHRAEVTQENFPISFPGELGRFSLHPIFDIIGSPENPLLREDSRTFKKLLLKKMWPEGMSLLRENGVTHPYFILAPHVKEFVASAGIIPKDVVGIVPTESDYALGIRSKFKEYWKPESNIWEQPEVYIAPWEVTE</sequence>
<dbReference type="Proteomes" id="UP000176741">
    <property type="component" value="Unassembled WGS sequence"/>
</dbReference>
<evidence type="ECO:0000313" key="1">
    <source>
        <dbReference type="EMBL" id="OGM20204.1"/>
    </source>
</evidence>
<comment type="caution">
    <text evidence="1">The sequence shown here is derived from an EMBL/GenBank/DDBJ whole genome shotgun (WGS) entry which is preliminary data.</text>
</comment>